<dbReference type="RefSeq" id="WP_188672572.1">
    <property type="nucleotide sequence ID" value="NZ_BMKA01000002.1"/>
</dbReference>
<evidence type="ECO:0000313" key="2">
    <source>
        <dbReference type="EMBL" id="GGA14945.1"/>
    </source>
</evidence>
<feature type="domain" description="Thiol:disulfide interchange protein DsbD N-terminal" evidence="1">
    <location>
        <begin position="49"/>
        <end position="153"/>
    </location>
</feature>
<sequence length="276" mass="29378">MDIEQPMIRTCLTALSLAFGLGLPTALLAQEYNIQGVARLDILPGYETSAGHMIAARIQLAPGWKTYWRAPGTNGIPPAFDWGGSQNLKGVAFHWPEPYVFMKDGERTIGYENELVLPISITPQKSGAPVSLKGEVLFGVCEDVCIPVKARFAMDVAGSDAGSTKVIKAALRKKPASGASRGISPVSCDITPIKGGFRISTTLRSVKPLPAGSLPVIEFPGNDVWIEQKDNRIDGKSLTASANLFAYGSTPLMVQRSGVTVTLLGGPRAVELRGCP</sequence>
<reference evidence="2" key="2">
    <citation type="submission" date="2020-09" db="EMBL/GenBank/DDBJ databases">
        <authorList>
            <person name="Sun Q."/>
            <person name="Zhou Y."/>
        </authorList>
    </citation>
    <scope>NUCLEOTIDE SEQUENCE</scope>
    <source>
        <strain evidence="2">CGMCC 1.15880</strain>
    </source>
</reference>
<organism evidence="2 3">
    <name type="scientific">Neptunicoccus cionae</name>
    <dbReference type="NCBI Taxonomy" id="2035344"/>
    <lineage>
        <taxon>Bacteria</taxon>
        <taxon>Pseudomonadati</taxon>
        <taxon>Pseudomonadota</taxon>
        <taxon>Alphaproteobacteria</taxon>
        <taxon>Rhodobacterales</taxon>
        <taxon>Paracoccaceae</taxon>
        <taxon>Neptunicoccus</taxon>
    </lineage>
</organism>
<proteinExistence type="predicted"/>
<reference evidence="2" key="1">
    <citation type="journal article" date="2014" name="Int. J. Syst. Evol. Microbiol.">
        <title>Complete genome sequence of Corynebacterium casei LMG S-19264T (=DSM 44701T), isolated from a smear-ripened cheese.</title>
        <authorList>
            <consortium name="US DOE Joint Genome Institute (JGI-PGF)"/>
            <person name="Walter F."/>
            <person name="Albersmeier A."/>
            <person name="Kalinowski J."/>
            <person name="Ruckert C."/>
        </authorList>
    </citation>
    <scope>NUCLEOTIDE SEQUENCE</scope>
    <source>
        <strain evidence="2">CGMCC 1.15880</strain>
    </source>
</reference>
<dbReference type="EMBL" id="BMKA01000002">
    <property type="protein sequence ID" value="GGA14945.1"/>
    <property type="molecule type" value="Genomic_DNA"/>
</dbReference>
<keyword evidence="3" id="KW-1185">Reference proteome</keyword>
<name>A0A916QVV5_9RHOB</name>
<comment type="caution">
    <text evidence="2">The sequence shown here is derived from an EMBL/GenBank/DDBJ whole genome shotgun (WGS) entry which is preliminary data.</text>
</comment>
<accession>A0A916QVV5</accession>
<dbReference type="Proteomes" id="UP000628017">
    <property type="component" value="Unassembled WGS sequence"/>
</dbReference>
<dbReference type="AlphaFoldDB" id="A0A916QVV5"/>
<dbReference type="Pfam" id="PF11412">
    <property type="entry name" value="DsbD_N"/>
    <property type="match status" value="1"/>
</dbReference>
<protein>
    <recommendedName>
        <fullName evidence="1">Thiol:disulfide interchange protein DsbD N-terminal domain-containing protein</fullName>
    </recommendedName>
</protein>
<dbReference type="InterPro" id="IPR028250">
    <property type="entry name" value="DsbDN"/>
</dbReference>
<evidence type="ECO:0000313" key="3">
    <source>
        <dbReference type="Proteomes" id="UP000628017"/>
    </source>
</evidence>
<gene>
    <name evidence="2" type="ORF">GCM10011498_13980</name>
</gene>
<evidence type="ECO:0000259" key="1">
    <source>
        <dbReference type="Pfam" id="PF11412"/>
    </source>
</evidence>